<dbReference type="InterPro" id="IPR021731">
    <property type="entry name" value="AMIN_dom"/>
</dbReference>
<dbReference type="OrthoDB" id="5457863at2"/>
<feature type="region of interest" description="Disordered" evidence="1">
    <location>
        <begin position="55"/>
        <end position="163"/>
    </location>
</feature>
<feature type="compositionally biased region" description="Polar residues" evidence="1">
    <location>
        <begin position="145"/>
        <end position="163"/>
    </location>
</feature>
<keyword evidence="2" id="KW-0812">Transmembrane</keyword>
<feature type="compositionally biased region" description="Polar residues" evidence="1">
    <location>
        <begin position="113"/>
        <end position="124"/>
    </location>
</feature>
<evidence type="ECO:0000259" key="3">
    <source>
        <dbReference type="Pfam" id="PF11741"/>
    </source>
</evidence>
<reference evidence="4 5" key="1">
    <citation type="submission" date="2017-02" db="EMBL/GenBank/DDBJ databases">
        <authorList>
            <person name="Peterson S.W."/>
        </authorList>
    </citation>
    <scope>NUCLEOTIDE SEQUENCE [LARGE SCALE GENOMIC DNA]</scope>
    <source>
        <strain evidence="4 5">DSM 18034</strain>
    </source>
</reference>
<keyword evidence="5" id="KW-1185">Reference proteome</keyword>
<name>A0A1T4VGQ4_9BACT</name>
<accession>A0A1T4VGQ4</accession>
<dbReference type="Pfam" id="PF11741">
    <property type="entry name" value="AMIN"/>
    <property type="match status" value="1"/>
</dbReference>
<keyword evidence="2" id="KW-1133">Transmembrane helix</keyword>
<dbReference type="AlphaFoldDB" id="A0A1T4VGQ4"/>
<dbReference type="RefSeq" id="WP_078683577.1">
    <property type="nucleotide sequence ID" value="NZ_FUYA01000001.1"/>
</dbReference>
<sequence>MQASLADSPEDVIPNLIIHKRLWWAIAGLIFASLAIWLLTPSKQPAEQGVVREHVSSSAVAPEKQLQTEIKVSSRRGESYPPSQKDTPQDYSQTLRMAPRHEKAQEPAPSTPQPKTQTLPQSPSDTHKMAPKQDSPAKPRPDSPDLSQSMASPDASQTVSSLSSQNILFQPEISAQGGQVHSIIFRSTSPLPELHTFSLKTPPRFIIDIDGSWTYRGRKHIAMQQGNLRAIRMGYHPDKIRIVLDLVSHSQKLPLVNTSDKGLHVQFKK</sequence>
<gene>
    <name evidence="4" type="ORF">SAMN02745702_00258</name>
</gene>
<protein>
    <submittedName>
        <fullName evidence="4">AMIN domain-containing protein</fullName>
    </submittedName>
</protein>
<dbReference type="Proteomes" id="UP000189733">
    <property type="component" value="Unassembled WGS sequence"/>
</dbReference>
<organism evidence="4 5">
    <name type="scientific">Desulfobaculum bizertense DSM 18034</name>
    <dbReference type="NCBI Taxonomy" id="1121442"/>
    <lineage>
        <taxon>Bacteria</taxon>
        <taxon>Pseudomonadati</taxon>
        <taxon>Thermodesulfobacteriota</taxon>
        <taxon>Desulfovibrionia</taxon>
        <taxon>Desulfovibrionales</taxon>
        <taxon>Desulfovibrionaceae</taxon>
        <taxon>Desulfobaculum</taxon>
    </lineage>
</organism>
<evidence type="ECO:0000313" key="4">
    <source>
        <dbReference type="EMBL" id="SKA64038.1"/>
    </source>
</evidence>
<proteinExistence type="predicted"/>
<feature type="domain" description="AMIN" evidence="3">
    <location>
        <begin position="182"/>
        <end position="266"/>
    </location>
</feature>
<evidence type="ECO:0000256" key="2">
    <source>
        <dbReference type="SAM" id="Phobius"/>
    </source>
</evidence>
<evidence type="ECO:0000256" key="1">
    <source>
        <dbReference type="SAM" id="MobiDB-lite"/>
    </source>
</evidence>
<dbReference type="STRING" id="1121442.SAMN02745702_00258"/>
<feature type="compositionally biased region" description="Polar residues" evidence="1">
    <location>
        <begin position="81"/>
        <end position="95"/>
    </location>
</feature>
<keyword evidence="2" id="KW-0472">Membrane</keyword>
<dbReference type="Gene3D" id="2.60.40.3500">
    <property type="match status" value="1"/>
</dbReference>
<evidence type="ECO:0000313" key="5">
    <source>
        <dbReference type="Proteomes" id="UP000189733"/>
    </source>
</evidence>
<feature type="transmembrane region" description="Helical" evidence="2">
    <location>
        <begin position="22"/>
        <end position="39"/>
    </location>
</feature>
<dbReference type="EMBL" id="FUYA01000001">
    <property type="protein sequence ID" value="SKA64038.1"/>
    <property type="molecule type" value="Genomic_DNA"/>
</dbReference>